<feature type="compositionally biased region" description="Basic and acidic residues" evidence="1">
    <location>
        <begin position="133"/>
        <end position="142"/>
    </location>
</feature>
<protein>
    <submittedName>
        <fullName evidence="2">Uncharacterized protein</fullName>
    </submittedName>
</protein>
<dbReference type="HOGENOM" id="CLU_831940_0_0_1"/>
<evidence type="ECO:0000256" key="1">
    <source>
        <dbReference type="SAM" id="MobiDB-lite"/>
    </source>
</evidence>
<dbReference type="OrthoDB" id="2443848at2759"/>
<dbReference type="EMBL" id="JEMT01024544">
    <property type="protein sequence ID" value="EXX62722.1"/>
    <property type="molecule type" value="Genomic_DNA"/>
</dbReference>
<dbReference type="AlphaFoldDB" id="A0A015IZN6"/>
<evidence type="ECO:0000313" key="3">
    <source>
        <dbReference type="Proteomes" id="UP000022910"/>
    </source>
</evidence>
<feature type="compositionally biased region" description="Acidic residues" evidence="1">
    <location>
        <begin position="143"/>
        <end position="161"/>
    </location>
</feature>
<gene>
    <name evidence="2" type="ORF">RirG_159040</name>
</gene>
<organism evidence="2 3">
    <name type="scientific">Rhizophagus irregularis (strain DAOM 197198w)</name>
    <name type="common">Glomus intraradices</name>
    <dbReference type="NCBI Taxonomy" id="1432141"/>
    <lineage>
        <taxon>Eukaryota</taxon>
        <taxon>Fungi</taxon>
        <taxon>Fungi incertae sedis</taxon>
        <taxon>Mucoromycota</taxon>
        <taxon>Glomeromycotina</taxon>
        <taxon>Glomeromycetes</taxon>
        <taxon>Glomerales</taxon>
        <taxon>Glomeraceae</taxon>
        <taxon>Rhizophagus</taxon>
    </lineage>
</organism>
<evidence type="ECO:0000313" key="2">
    <source>
        <dbReference type="EMBL" id="EXX62722.1"/>
    </source>
</evidence>
<accession>A0A015IZN6</accession>
<keyword evidence="3" id="KW-1185">Reference proteome</keyword>
<sequence length="334" mass="39344">MDEYYPGYEALSSYLKKFDNPSYRNFLDLNREEVIKSPPFTENWGGLESAWSNRFIRAVQTHIPDRFEDIKLKVEAECRNRGLKLYWDEILREREKNNVREIHITGSLKLLGASGRRNIQELLTDGTILPKQDMDDLPKVEEGVNDVEDENQVDTSEESEEDRPKINKTAFHEAHKSIPDSSKMRLSTGKIVEDVLFDFCRNMDYEHHAHSYIIDCDDAEIKSLYTETEWKELIKDRLGLPINPAHIAKELSKYAKKTLRELRQIVMTPYLQDDIEYDAQQHYDMEWIQTSLRTLTNLYENTDHPLARSHYEDWFTVALFGSCIDFCMRYAVRN</sequence>
<name>A0A015IZN6_RHIIW</name>
<dbReference type="Proteomes" id="UP000022910">
    <property type="component" value="Unassembled WGS sequence"/>
</dbReference>
<comment type="caution">
    <text evidence="2">The sequence shown here is derived from an EMBL/GenBank/DDBJ whole genome shotgun (WGS) entry which is preliminary data.</text>
</comment>
<reference evidence="2 3" key="1">
    <citation type="submission" date="2014-02" db="EMBL/GenBank/DDBJ databases">
        <title>Single nucleus genome sequencing reveals high similarity among nuclei of an endomycorrhizal fungus.</title>
        <authorList>
            <person name="Lin K."/>
            <person name="Geurts R."/>
            <person name="Zhang Z."/>
            <person name="Limpens E."/>
            <person name="Saunders D.G."/>
            <person name="Mu D."/>
            <person name="Pang E."/>
            <person name="Cao H."/>
            <person name="Cha H."/>
            <person name="Lin T."/>
            <person name="Zhou Q."/>
            <person name="Shang Y."/>
            <person name="Li Y."/>
            <person name="Ivanov S."/>
            <person name="Sharma T."/>
            <person name="Velzen R.V."/>
            <person name="Ruijter N.D."/>
            <person name="Aanen D.K."/>
            <person name="Win J."/>
            <person name="Kamoun S."/>
            <person name="Bisseling T."/>
            <person name="Huang S."/>
        </authorList>
    </citation>
    <scope>NUCLEOTIDE SEQUENCE [LARGE SCALE GENOMIC DNA]</scope>
    <source>
        <strain evidence="3">DAOM197198w</strain>
    </source>
</reference>
<feature type="region of interest" description="Disordered" evidence="1">
    <location>
        <begin position="133"/>
        <end position="182"/>
    </location>
</feature>
<feature type="compositionally biased region" description="Basic and acidic residues" evidence="1">
    <location>
        <begin position="162"/>
        <end position="178"/>
    </location>
</feature>
<proteinExistence type="predicted"/>